<reference evidence="3 4" key="2">
    <citation type="submission" date="2018-03" db="EMBL/GenBank/DDBJ databases">
        <title>The ancient ancestry and fast evolution of plastids.</title>
        <authorList>
            <person name="Moore K.R."/>
            <person name="Magnabosco C."/>
            <person name="Momper L."/>
            <person name="Gold D.A."/>
            <person name="Bosak T."/>
            <person name="Fournier G.P."/>
        </authorList>
    </citation>
    <scope>NUCLEOTIDE SEQUENCE [LARGE SCALE GENOMIC DNA]</scope>
    <source>
        <strain evidence="3 4">ULC007</strain>
    </source>
</reference>
<dbReference type="EMBL" id="PVWG01000013">
    <property type="protein sequence ID" value="PSB19003.1"/>
    <property type="molecule type" value="Genomic_DNA"/>
</dbReference>
<evidence type="ECO:0000256" key="1">
    <source>
        <dbReference type="SAM" id="MobiDB-lite"/>
    </source>
</evidence>
<evidence type="ECO:0000313" key="4">
    <source>
        <dbReference type="Proteomes" id="UP000238634"/>
    </source>
</evidence>
<sequence>MPIIRLILLLGIAATLLLFALQNWTPSMQLVFLGIRSPAFPLALWVLGAIAAGILTALVIAGLFRLTGFTAQRQVRGRKPASFAQNPANRYAYQAPKETEPAQTRTAWQAKPPSASVKQDEDGSDWEDDASDWFDDEADDRPKNWEPDTRRRTDYQAEARSDSSTEKPESVVDADFRVIVPPYRNLDRNPTEDDFDK</sequence>
<dbReference type="STRING" id="1920490.GCA_001895925_04861"/>
<feature type="compositionally biased region" description="Acidic residues" evidence="1">
    <location>
        <begin position="122"/>
        <end position="139"/>
    </location>
</feature>
<reference evidence="3 4" key="1">
    <citation type="submission" date="2018-02" db="EMBL/GenBank/DDBJ databases">
        <authorList>
            <person name="Cohen D.B."/>
            <person name="Kent A.D."/>
        </authorList>
    </citation>
    <scope>NUCLEOTIDE SEQUENCE [LARGE SCALE GENOMIC DNA]</scope>
    <source>
        <strain evidence="3 4">ULC007</strain>
    </source>
</reference>
<gene>
    <name evidence="3" type="ORF">C7B65_13390</name>
</gene>
<keyword evidence="2" id="KW-0812">Transmembrane</keyword>
<protein>
    <recommendedName>
        <fullName evidence="5">DUF1049 domain-containing protein</fullName>
    </recommendedName>
</protein>
<evidence type="ECO:0000256" key="2">
    <source>
        <dbReference type="SAM" id="Phobius"/>
    </source>
</evidence>
<evidence type="ECO:0000313" key="3">
    <source>
        <dbReference type="EMBL" id="PSB19003.1"/>
    </source>
</evidence>
<name>A0A2T1DEX3_9CYAN</name>
<keyword evidence="2" id="KW-0472">Membrane</keyword>
<organism evidence="3 4">
    <name type="scientific">Phormidesmis priestleyi ULC007</name>
    <dbReference type="NCBI Taxonomy" id="1920490"/>
    <lineage>
        <taxon>Bacteria</taxon>
        <taxon>Bacillati</taxon>
        <taxon>Cyanobacteriota</taxon>
        <taxon>Cyanophyceae</taxon>
        <taxon>Leptolyngbyales</taxon>
        <taxon>Leptolyngbyaceae</taxon>
        <taxon>Phormidesmis</taxon>
    </lineage>
</organism>
<evidence type="ECO:0008006" key="5">
    <source>
        <dbReference type="Google" id="ProtNLM"/>
    </source>
</evidence>
<feature type="compositionally biased region" description="Basic and acidic residues" evidence="1">
    <location>
        <begin position="140"/>
        <end position="176"/>
    </location>
</feature>
<feature type="region of interest" description="Disordered" evidence="1">
    <location>
        <begin position="86"/>
        <end position="197"/>
    </location>
</feature>
<feature type="compositionally biased region" description="Basic and acidic residues" evidence="1">
    <location>
        <begin position="185"/>
        <end position="197"/>
    </location>
</feature>
<accession>A0A2T1DEX3</accession>
<proteinExistence type="predicted"/>
<dbReference type="AlphaFoldDB" id="A0A2T1DEX3"/>
<keyword evidence="2" id="KW-1133">Transmembrane helix</keyword>
<feature type="transmembrane region" description="Helical" evidence="2">
    <location>
        <begin position="39"/>
        <end position="64"/>
    </location>
</feature>
<keyword evidence="4" id="KW-1185">Reference proteome</keyword>
<dbReference type="Proteomes" id="UP000238634">
    <property type="component" value="Unassembled WGS sequence"/>
</dbReference>
<comment type="caution">
    <text evidence="3">The sequence shown here is derived from an EMBL/GenBank/DDBJ whole genome shotgun (WGS) entry which is preliminary data.</text>
</comment>